<dbReference type="Pfam" id="PF16201">
    <property type="entry name" value="NopRA1"/>
    <property type="match status" value="1"/>
</dbReference>
<dbReference type="GO" id="GO:0000463">
    <property type="term" value="P:maturation of LSU-rRNA from tricistronic rRNA transcript (SSU-rRNA, 5.8S rRNA, LSU-rRNA)"/>
    <property type="evidence" value="ECO:0007669"/>
    <property type="project" value="TreeGrafter"/>
</dbReference>
<dbReference type="OMA" id="VVWVWQS"/>
<dbReference type="KEGG" id="psq:PUNSTDRAFT_146557"/>
<evidence type="ECO:0000313" key="6">
    <source>
        <dbReference type="Proteomes" id="UP000054196"/>
    </source>
</evidence>
<dbReference type="Proteomes" id="UP000054196">
    <property type="component" value="Unassembled WGS sequence"/>
</dbReference>
<evidence type="ECO:0000259" key="4">
    <source>
        <dbReference type="Pfam" id="PF26140"/>
    </source>
</evidence>
<dbReference type="InterPro" id="IPR016024">
    <property type="entry name" value="ARM-type_fold"/>
</dbReference>
<dbReference type="GO" id="GO:0005730">
    <property type="term" value="C:nucleolus"/>
    <property type="evidence" value="ECO:0007669"/>
    <property type="project" value="TreeGrafter"/>
</dbReference>
<dbReference type="OrthoDB" id="72892at2759"/>
<dbReference type="PANTHER" id="PTHR13500:SF0">
    <property type="entry name" value="NUCLEOLAR PRE-RIBOSOMAL-ASSOCIATED PROTEIN 1"/>
    <property type="match status" value="1"/>
</dbReference>
<keyword evidence="6" id="KW-1185">Reference proteome</keyword>
<dbReference type="Gene3D" id="1.25.10.10">
    <property type="entry name" value="Leucine-rich Repeat Variant"/>
    <property type="match status" value="1"/>
</dbReference>
<dbReference type="GeneID" id="18881672"/>
<dbReference type="SUPFAM" id="SSF48371">
    <property type="entry name" value="ARM repeat"/>
    <property type="match status" value="2"/>
</dbReference>
<dbReference type="InterPro" id="IPR011989">
    <property type="entry name" value="ARM-like"/>
</dbReference>
<feature type="domain" description="URB1 N-terminal" evidence="2">
    <location>
        <begin position="96"/>
        <end position="451"/>
    </location>
</feature>
<reference evidence="6" key="1">
    <citation type="journal article" date="2012" name="Science">
        <title>The Paleozoic origin of enzymatic lignin decomposition reconstructed from 31 fungal genomes.</title>
        <authorList>
            <person name="Floudas D."/>
            <person name="Binder M."/>
            <person name="Riley R."/>
            <person name="Barry K."/>
            <person name="Blanchette R.A."/>
            <person name="Henrissat B."/>
            <person name="Martinez A.T."/>
            <person name="Otillar R."/>
            <person name="Spatafora J.W."/>
            <person name="Yadav J.S."/>
            <person name="Aerts A."/>
            <person name="Benoit I."/>
            <person name="Boyd A."/>
            <person name="Carlson A."/>
            <person name="Copeland A."/>
            <person name="Coutinho P.M."/>
            <person name="de Vries R.P."/>
            <person name="Ferreira P."/>
            <person name="Findley K."/>
            <person name="Foster B."/>
            <person name="Gaskell J."/>
            <person name="Glotzer D."/>
            <person name="Gorecki P."/>
            <person name="Heitman J."/>
            <person name="Hesse C."/>
            <person name="Hori C."/>
            <person name="Igarashi K."/>
            <person name="Jurgens J.A."/>
            <person name="Kallen N."/>
            <person name="Kersten P."/>
            <person name="Kohler A."/>
            <person name="Kuees U."/>
            <person name="Kumar T.K.A."/>
            <person name="Kuo A."/>
            <person name="LaButti K."/>
            <person name="Larrondo L.F."/>
            <person name="Lindquist E."/>
            <person name="Ling A."/>
            <person name="Lombard V."/>
            <person name="Lucas S."/>
            <person name="Lundell T."/>
            <person name="Martin R."/>
            <person name="McLaughlin D.J."/>
            <person name="Morgenstern I."/>
            <person name="Morin E."/>
            <person name="Murat C."/>
            <person name="Nagy L.G."/>
            <person name="Nolan M."/>
            <person name="Ohm R.A."/>
            <person name="Patyshakuliyeva A."/>
            <person name="Rokas A."/>
            <person name="Ruiz-Duenas F.J."/>
            <person name="Sabat G."/>
            <person name="Salamov A."/>
            <person name="Samejima M."/>
            <person name="Schmutz J."/>
            <person name="Slot J.C."/>
            <person name="St John F."/>
            <person name="Stenlid J."/>
            <person name="Sun H."/>
            <person name="Sun S."/>
            <person name="Syed K."/>
            <person name="Tsang A."/>
            <person name="Wiebenga A."/>
            <person name="Young D."/>
            <person name="Pisabarro A."/>
            <person name="Eastwood D.C."/>
            <person name="Martin F."/>
            <person name="Cullen D."/>
            <person name="Grigoriev I.V."/>
            <person name="Hibbett D.S."/>
        </authorList>
    </citation>
    <scope>NUCLEOTIDE SEQUENCE [LARGE SCALE GENOMIC DNA]</scope>
    <source>
        <strain evidence="6">HHB-11173 SS5</strain>
    </source>
</reference>
<dbReference type="HOGENOM" id="CLU_001591_0_0_1"/>
<evidence type="ECO:0000259" key="2">
    <source>
        <dbReference type="Pfam" id="PF11707"/>
    </source>
</evidence>
<proteinExistence type="predicted"/>
<evidence type="ECO:0008006" key="7">
    <source>
        <dbReference type="Google" id="ProtNLM"/>
    </source>
</evidence>
<feature type="domain" description="URB1 C-terminal" evidence="3">
    <location>
        <begin position="1721"/>
        <end position="1914"/>
    </location>
</feature>
<evidence type="ECO:0000259" key="3">
    <source>
        <dbReference type="Pfam" id="PF16201"/>
    </source>
</evidence>
<dbReference type="RefSeq" id="XP_007388479.1">
    <property type="nucleotide sequence ID" value="XM_007388417.1"/>
</dbReference>
<organism evidence="5 6">
    <name type="scientific">Punctularia strigosozonata (strain HHB-11173)</name>
    <name type="common">White-rot fungus</name>
    <dbReference type="NCBI Taxonomy" id="741275"/>
    <lineage>
        <taxon>Eukaryota</taxon>
        <taxon>Fungi</taxon>
        <taxon>Dikarya</taxon>
        <taxon>Basidiomycota</taxon>
        <taxon>Agaricomycotina</taxon>
        <taxon>Agaricomycetes</taxon>
        <taxon>Corticiales</taxon>
        <taxon>Punctulariaceae</taxon>
        <taxon>Punctularia</taxon>
    </lineage>
</organism>
<dbReference type="InterPro" id="IPR039844">
    <property type="entry name" value="URB1"/>
</dbReference>
<feature type="compositionally biased region" description="Polar residues" evidence="1">
    <location>
        <begin position="17"/>
        <end position="30"/>
    </location>
</feature>
<feature type="non-terminal residue" evidence="5">
    <location>
        <position position="2051"/>
    </location>
</feature>
<dbReference type="Pfam" id="PF11707">
    <property type="entry name" value="Npa1"/>
    <property type="match status" value="1"/>
</dbReference>
<accession>R7S4Y2</accession>
<dbReference type="eggNOG" id="KOG1791">
    <property type="taxonomic scope" value="Eukaryota"/>
</dbReference>
<name>R7S4Y2_PUNST</name>
<dbReference type="GO" id="GO:0000466">
    <property type="term" value="P:maturation of 5.8S rRNA from tricistronic rRNA transcript (SSU-rRNA, 5.8S rRNA, LSU-rRNA)"/>
    <property type="evidence" value="ECO:0007669"/>
    <property type="project" value="TreeGrafter"/>
</dbReference>
<protein>
    <recommendedName>
        <fullName evidence="7">Nucleolar pre-ribosomal-associated protein 1 C-terminal domain-containing protein</fullName>
    </recommendedName>
</protein>
<dbReference type="EMBL" id="JH687555">
    <property type="protein sequence ID" value="EIN04336.1"/>
    <property type="molecule type" value="Genomic_DNA"/>
</dbReference>
<evidence type="ECO:0000313" key="5">
    <source>
        <dbReference type="EMBL" id="EIN04336.1"/>
    </source>
</evidence>
<dbReference type="PANTHER" id="PTHR13500">
    <property type="entry name" value="NUCLEOLAR PRERIBOSOMAL-ASSOCIATED PROTEIN 1"/>
    <property type="match status" value="1"/>
</dbReference>
<sequence>MDGPPVSKRRKIATDLGSKSTTRNKGNPNKSQKDPAKIHFSTGKQVITALAQREALADTLQSIRNQLSLDPEESVGPQDPRFLLAKDWIDSDFGAESLFRIWDAIDQRQTGILPVLLGTFSALLILLSKHYTYHADGLPIVRRLLSQSAKTFASSRGRSGHDQSYMDRLAGYIAGNQSQPHVILAVLKLWNVLMDFAAGQERLAAVEAFPWDGKFLPRLLKMRRRSKGGGKVSQPAETSRMPDIRSLMLNLVLGAISPESSPAVKSVFLERHPGVLALAFGDIASDDYSTIQRALETSWSLWTDMKVRRGLKVAAFGEKAITNIIKLYDRYIPEGAYEEEIPADLVHHFLLALCTHPGQGLCYKDRGWYRRTLVDDEDEARGVDTSVPGGGGAIYNKILGNVLKRLNVNEDPRQQELALRIMEACPELVAGYWSAANLTLEPRLSTKWLANIAFFGSVLSLPVPKDCFMLDNHSQYTTASETESAFKPIPPPLYCILQSLLPSTPNLNTKNVFTKGLQSASALVQHCTALALAKCLIKYHALMAELDRVESVLGEGEGSSVTRDDKAYEVPSGQWSRRRQEVEREVRKRVPEFQVIVAFAQKADREVPHVPAQESAAGVAPATSHEPKSASSARAGLLGESALRLLWLYHVCLPSLVAEGRFDVGKLLTTVPADHGREVGEEECPSYEQGLSALRRLHALRLLRESEQFSWQSRSGTHTGLSILLRESISTSIPAIRATIRAILHRAFSDSSLFVHNADEIDAWLDALPMTRRPPHAHAPDGTPLADEGAGVATFLDDCVQRCIRSPYLYIEMLATLQDSSKLTDQQVINVQRSNLPASPLLMTAIEQLCAKTAKTLISMSDTLAVVSFIRHLLLFLACHASDLQFIQACADEMSRVVTMPNSSIICLALRKEIRLARDLVHQISRPNNPGKHMGGGNDVAVREFINKARLRPIPTSHVHRRQVAYELIDELRFSDLSLRDEDVIQIVTLVDRLYGPAIRDLFRFLDPSRTAAFIPAFLDLGPAVIRHAADFHVLFLHSGHEELASPDYRCLLSDVLYAGEHARRLSRVTNALRLVEHRLAKADCSDLRRSLLILIQTICASARLAMDGSYGRLMQYVFGEMRALRTLLYEHNDDRVQEALSSIVGLLLLSAESQTLDLAVPFIEYWIGVMRRKAVDLNRTIRATSIWVPVMSMVDLTDFLDALAAREQDDCTVIQTSLAAVSTRHIDAQHAPRVIQSLAILYRRMPCLEPLGDFVKRILGSLLPIGFDGSKLASAADDATDLADLCLVAQTVWSQRCTILGEVLDIRDLLSASHWSSSAVEIIRLLLYQSHNAREQFSSCLTNHELRTRPPLQLARILPAYLDVAVGQLPEVTDLAKGEWVDLFVRLLSALCDAEPAPEQRKDVRHSVIGILDFMGPQSVLLKPLQQILETPTPGLDVLDLSLLARHSVRWPACEMDQLKQLLVDKALEAAVQHFTSDHDEVLPDLAESITLELATLVQELPDVKTRHVEDLMACIIRHRLFDPRATGLARQVLSKTSLKPVVINRYLQSILQHPDFLKLAASELHNHGIIDIICALFHLHPSNTCQPSHIQPLVSLYRGTVTTTDFQLLSIFRMFEAERRVSVSSLLAQWSPTIGVKSRSAADALCSLKPSRVFRTCMQFPMWRRCRDTSQTELRNDTQSPSVYDPVFVLSLCSRALNEESLYNSVPALVGLFRTNIVSLLVRALSAEDPDLRSNALDQISGINMLLQTADMREKAEVTWILCRLRSLVIRGAVEESPPRLPSYISLFLAHALRAIFYPSTFIFPHTARFLLQRPSLDAADVPMLYAMLFSADEEWRRERAWILRFLSSLGSNREDWDIFDRRRTWELLGSIMQSRTSDIATRNAVIEVLATLTCNQHATSYLIRRRALLSWMSMQTSYLSADERLSWIKLVTNIVRTGRLSALPAATRRQFFEIILGTVTVVLHASNGSPAALHLCARVISIALTCSDIGTMHLHGTMDAMLRCLHKLEKHIPSMKCEANPPYIIDRTSTNNLYDATCIHQPSFELDA</sequence>
<evidence type="ECO:0000256" key="1">
    <source>
        <dbReference type="SAM" id="MobiDB-lite"/>
    </source>
</evidence>
<dbReference type="Pfam" id="PF26140">
    <property type="entry name" value="HEAT_URB1"/>
    <property type="match status" value="1"/>
</dbReference>
<gene>
    <name evidence="5" type="ORF">PUNSTDRAFT_146557</name>
</gene>
<dbReference type="InterPro" id="IPR032436">
    <property type="entry name" value="URB1_C"/>
</dbReference>
<feature type="domain" description="URB1 central HEAT repeat" evidence="4">
    <location>
        <begin position="711"/>
        <end position="896"/>
    </location>
</feature>
<dbReference type="InterPro" id="IPR021714">
    <property type="entry name" value="URB1_N"/>
</dbReference>
<feature type="region of interest" description="Disordered" evidence="1">
    <location>
        <begin position="607"/>
        <end position="629"/>
    </location>
</feature>
<dbReference type="InterPro" id="IPR059018">
    <property type="entry name" value="HEAT_URB1"/>
</dbReference>
<feature type="region of interest" description="Disordered" evidence="1">
    <location>
        <begin position="1"/>
        <end position="38"/>
    </location>
</feature>